<dbReference type="InterPro" id="IPR018492">
    <property type="entry name" value="Ribosomal_eL8/Nhp2"/>
</dbReference>
<evidence type="ECO:0000256" key="9">
    <source>
        <dbReference type="RuleBase" id="RU366039"/>
    </source>
</evidence>
<dbReference type="Proteomes" id="UP000243423">
    <property type="component" value="Nucleomorph 1"/>
</dbReference>
<accession>F2HHM2</accession>
<evidence type="ECO:0000256" key="1">
    <source>
        <dbReference type="ARBA" id="ARBA00004604"/>
    </source>
</evidence>
<dbReference type="InterPro" id="IPR004038">
    <property type="entry name" value="Ribosomal_eL8/eL30/eS12/Gad45"/>
</dbReference>
<evidence type="ECO:0000256" key="8">
    <source>
        <dbReference type="ARBA" id="ARBA00023274"/>
    </source>
</evidence>
<keyword evidence="4" id="KW-0747">Spliceosome</keyword>
<evidence type="ECO:0000256" key="5">
    <source>
        <dbReference type="ARBA" id="ARBA00022884"/>
    </source>
</evidence>
<comment type="subcellular location">
    <subcellularLocation>
        <location evidence="1 9">Nucleus</location>
        <location evidence="1 9">Nucleolus</location>
    </subcellularLocation>
</comment>
<dbReference type="InterPro" id="IPR004037">
    <property type="entry name" value="Ribosomal_eL8-like_CS"/>
</dbReference>
<keyword evidence="8 9" id="KW-0687">Ribonucleoprotein</keyword>
<organism evidence="11 12">
    <name type="scientific">Cryptomonas paramaecium</name>
    <dbReference type="NCBI Taxonomy" id="2898"/>
    <lineage>
        <taxon>Eukaryota</taxon>
        <taxon>Cryptophyceae</taxon>
        <taxon>Cryptomonadales</taxon>
        <taxon>Cryptomonadaceae</taxon>
        <taxon>Cryptomonas</taxon>
    </lineage>
</organism>
<keyword evidence="5 9" id="KW-0694">RNA-binding</keyword>
<name>F2HHM2_9CRYP</name>
<dbReference type="PRINTS" id="PR00881">
    <property type="entry name" value="L7ARS6FAMILY"/>
</dbReference>
<dbReference type="GO" id="GO:0031429">
    <property type="term" value="C:box H/ACA snoRNP complex"/>
    <property type="evidence" value="ECO:0007669"/>
    <property type="project" value="UniProtKB-UniRule"/>
</dbReference>
<feature type="domain" description="Ribosomal protein eL8/eL30/eS12/Gadd45" evidence="10">
    <location>
        <begin position="34"/>
        <end position="115"/>
    </location>
</feature>
<dbReference type="SMR" id="F2HHM2"/>
<reference evidence="11 12" key="1">
    <citation type="journal article" date="2011" name="Genome Biol. Evol.">
        <title>Complete nucleomorph genome sequence of the nonphotosynthetic alga Cryptomonas paramecium reveals a core nucleomorph gene set.</title>
        <authorList>
            <person name="Tanifuji G."/>
            <person name="Onodera N.T."/>
            <person name="Wheeler T.J."/>
            <person name="Dlutek M."/>
            <person name="Donaher N."/>
            <person name="Archibald J.M."/>
        </authorList>
    </citation>
    <scope>NUCLEOTIDE SEQUENCE [LARGE SCALE GENOMIC DNA]</scope>
    <source>
        <strain evidence="11 12">CCAP977/2A</strain>
    </source>
</reference>
<evidence type="ECO:0000313" key="11">
    <source>
        <dbReference type="EMBL" id="AEA38818.1"/>
    </source>
</evidence>
<dbReference type="Gene3D" id="3.30.1330.30">
    <property type="match status" value="1"/>
</dbReference>
<dbReference type="PRINTS" id="PR00883">
    <property type="entry name" value="NUCLEARHMG"/>
</dbReference>
<evidence type="ECO:0000313" key="12">
    <source>
        <dbReference type="Proteomes" id="UP000243423"/>
    </source>
</evidence>
<dbReference type="Pfam" id="PF01248">
    <property type="entry name" value="Ribosomal_L7Ae"/>
    <property type="match status" value="1"/>
</dbReference>
<dbReference type="PROSITE" id="PS01082">
    <property type="entry name" value="RIBOSOMAL_L7AE"/>
    <property type="match status" value="1"/>
</dbReference>
<dbReference type="GO" id="GO:0003723">
    <property type="term" value="F:RNA binding"/>
    <property type="evidence" value="ECO:0007669"/>
    <property type="project" value="UniProtKB-UniRule"/>
</dbReference>
<evidence type="ECO:0000256" key="4">
    <source>
        <dbReference type="ARBA" id="ARBA00022728"/>
    </source>
</evidence>
<evidence type="ECO:0000256" key="7">
    <source>
        <dbReference type="ARBA" id="ARBA00023242"/>
    </source>
</evidence>
<keyword evidence="6" id="KW-0508">mRNA splicing</keyword>
<protein>
    <recommendedName>
        <fullName evidence="9">H/ACA ribonucleoprotein complex subunit 2</fullName>
    </recommendedName>
    <alternativeName>
        <fullName evidence="9">Nucleolar protein family A member 2</fullName>
    </alternativeName>
</protein>
<dbReference type="InterPro" id="IPR029064">
    <property type="entry name" value="Ribosomal_eL30-like_sf"/>
</dbReference>
<geneLocation type="nucleomorph" evidence="11"/>
<dbReference type="RefSeq" id="XP_003239716.1">
    <property type="nucleotide sequence ID" value="XM_003239668.1"/>
</dbReference>
<dbReference type="EMBL" id="CP002172">
    <property type="protein sequence ID" value="AEA38818.1"/>
    <property type="molecule type" value="Genomic_DNA"/>
</dbReference>
<dbReference type="SUPFAM" id="SSF55315">
    <property type="entry name" value="L30e-like"/>
    <property type="match status" value="1"/>
</dbReference>
<dbReference type="GO" id="GO:0042254">
    <property type="term" value="P:ribosome biogenesis"/>
    <property type="evidence" value="ECO:0007669"/>
    <property type="project" value="InterPro"/>
</dbReference>
<comment type="function">
    <text evidence="9">Common component of the spliceosome and rRNA processing machinery.</text>
</comment>
<dbReference type="InterPro" id="IPR050257">
    <property type="entry name" value="eL8/uL1-like"/>
</dbReference>
<dbReference type="GO" id="GO:0031120">
    <property type="term" value="P:snRNA pseudouridine synthesis"/>
    <property type="evidence" value="ECO:0007669"/>
    <property type="project" value="UniProtKB-UniRule"/>
</dbReference>
<dbReference type="GO" id="GO:0000398">
    <property type="term" value="P:mRNA splicing, via spliceosome"/>
    <property type="evidence" value="ECO:0007669"/>
    <property type="project" value="UniProtKB-UniRule"/>
</dbReference>
<keyword evidence="7 9" id="KW-0539">Nucleus</keyword>
<evidence type="ECO:0000259" key="10">
    <source>
        <dbReference type="Pfam" id="PF01248"/>
    </source>
</evidence>
<evidence type="ECO:0000256" key="2">
    <source>
        <dbReference type="ARBA" id="ARBA00007337"/>
    </source>
</evidence>
<dbReference type="GeneID" id="10446917"/>
<evidence type="ECO:0000256" key="6">
    <source>
        <dbReference type="ARBA" id="ARBA00023187"/>
    </source>
</evidence>
<keyword evidence="3" id="KW-0507">mRNA processing</keyword>
<comment type="function">
    <text evidence="9">Required for ribosome biogenesis. Part of a complex which catalyzes pseudouridylation of rRNA. This involves the isomerization of uridine such that the ribose is subsequently attached to C5, instead of the normal N1. Pseudouridine ('psi') residues may serve to stabilize the conformation of rRNAs.</text>
</comment>
<evidence type="ECO:0000256" key="3">
    <source>
        <dbReference type="ARBA" id="ARBA00022664"/>
    </source>
</evidence>
<comment type="similarity">
    <text evidence="2 9">Belongs to the eukaryotic ribosomal protein eL8 family.</text>
</comment>
<proteinExistence type="inferred from homology"/>
<dbReference type="InterPro" id="IPR002415">
    <property type="entry name" value="H/ACA_rnp_Nhp2-like"/>
</dbReference>
<dbReference type="FunFam" id="3.30.1330.30:FF:000002">
    <property type="entry name" value="NHP2-like protein 1 homolog"/>
    <property type="match status" value="1"/>
</dbReference>
<dbReference type="AlphaFoldDB" id="F2HHM2"/>
<sequence>MINNKDTLCLLFIMKKHINPKIFPIADKIFAVQIFSLIELANEYKQLKKGANESIKSLNRGLCELVILAADAEPIEIVLHLPLICEDKNIPYVFVNNKYALGKACGLHRPVIACSLMPGINFKLNQQIKKIQDQIENSLI</sequence>
<keyword evidence="11" id="KW-0542">Nucleomorph</keyword>
<dbReference type="PANTHER" id="PTHR23105">
    <property type="entry name" value="RIBOSOMAL PROTEIN L7AE FAMILY MEMBER"/>
    <property type="match status" value="1"/>
</dbReference>
<dbReference type="GO" id="GO:0005681">
    <property type="term" value="C:spliceosomal complex"/>
    <property type="evidence" value="ECO:0007669"/>
    <property type="project" value="UniProtKB-KW"/>
</dbReference>
<gene>
    <name evidence="11" type="primary">snu13</name>
    <name evidence="11" type="ORF">CPARA_1gp160</name>
</gene>